<keyword evidence="4 6" id="KW-0472">Membrane</keyword>
<evidence type="ECO:0000256" key="1">
    <source>
        <dbReference type="ARBA" id="ARBA00004141"/>
    </source>
</evidence>
<dbReference type="PROSITE" id="PS00216">
    <property type="entry name" value="SUGAR_TRANSPORT_1"/>
    <property type="match status" value="1"/>
</dbReference>
<gene>
    <name evidence="8" type="ORF">APHIGO_LOCUS9837</name>
</gene>
<dbReference type="Proteomes" id="UP001154329">
    <property type="component" value="Chromosome 4"/>
</dbReference>
<dbReference type="Pfam" id="PF00083">
    <property type="entry name" value="Sugar_tr"/>
    <property type="match status" value="1"/>
</dbReference>
<dbReference type="GO" id="GO:0022857">
    <property type="term" value="F:transmembrane transporter activity"/>
    <property type="evidence" value="ECO:0007669"/>
    <property type="project" value="InterPro"/>
</dbReference>
<dbReference type="InterPro" id="IPR005828">
    <property type="entry name" value="MFS_sugar_transport-like"/>
</dbReference>
<feature type="transmembrane region" description="Helical" evidence="6">
    <location>
        <begin position="120"/>
        <end position="139"/>
    </location>
</feature>
<dbReference type="GO" id="GO:0016020">
    <property type="term" value="C:membrane"/>
    <property type="evidence" value="ECO:0007669"/>
    <property type="project" value="UniProtKB-SubCell"/>
</dbReference>
<feature type="transmembrane region" description="Helical" evidence="6">
    <location>
        <begin position="480"/>
        <end position="501"/>
    </location>
</feature>
<keyword evidence="3 6" id="KW-1133">Transmembrane helix</keyword>
<feature type="region of interest" description="Disordered" evidence="5">
    <location>
        <begin position="522"/>
        <end position="547"/>
    </location>
</feature>
<feature type="transmembrane region" description="Helical" evidence="6">
    <location>
        <begin position="417"/>
        <end position="439"/>
    </location>
</feature>
<evidence type="ECO:0000313" key="8">
    <source>
        <dbReference type="EMBL" id="CAH1736011.1"/>
    </source>
</evidence>
<evidence type="ECO:0000256" key="2">
    <source>
        <dbReference type="ARBA" id="ARBA00022692"/>
    </source>
</evidence>
<feature type="transmembrane region" description="Helical" evidence="6">
    <location>
        <begin position="361"/>
        <end position="381"/>
    </location>
</feature>
<dbReference type="Gene3D" id="1.20.1250.20">
    <property type="entry name" value="MFS general substrate transporter like domains"/>
    <property type="match status" value="2"/>
</dbReference>
<evidence type="ECO:0000313" key="9">
    <source>
        <dbReference type="Proteomes" id="UP001154329"/>
    </source>
</evidence>
<dbReference type="EMBL" id="OU899037">
    <property type="protein sequence ID" value="CAH1736011.1"/>
    <property type="molecule type" value="Genomic_DNA"/>
</dbReference>
<feature type="domain" description="Major facilitator superfamily (MFS) profile" evidence="7">
    <location>
        <begin position="54"/>
        <end position="507"/>
    </location>
</feature>
<dbReference type="PANTHER" id="PTHR48021:SF32">
    <property type="entry name" value="FACILITATED TREHALOSE TRANSPORTER TRET1-2 HOMOLOG-LIKE PROTEIN"/>
    <property type="match status" value="1"/>
</dbReference>
<evidence type="ECO:0000256" key="4">
    <source>
        <dbReference type="ARBA" id="ARBA00023136"/>
    </source>
</evidence>
<accession>A0A9P0JDM2</accession>
<dbReference type="AlphaFoldDB" id="A0A9P0JDM2"/>
<dbReference type="InterPro" id="IPR020846">
    <property type="entry name" value="MFS_dom"/>
</dbReference>
<feature type="transmembrane region" description="Helical" evidence="6">
    <location>
        <begin position="52"/>
        <end position="71"/>
    </location>
</feature>
<evidence type="ECO:0000259" key="7">
    <source>
        <dbReference type="PROSITE" id="PS50850"/>
    </source>
</evidence>
<dbReference type="InterPro" id="IPR005829">
    <property type="entry name" value="Sugar_transporter_CS"/>
</dbReference>
<feature type="transmembrane region" description="Helical" evidence="6">
    <location>
        <begin position="451"/>
        <end position="474"/>
    </location>
</feature>
<dbReference type="InterPro" id="IPR050549">
    <property type="entry name" value="MFS_Trehalose_Transporter"/>
</dbReference>
<comment type="subcellular location">
    <subcellularLocation>
        <location evidence="1">Membrane</location>
        <topology evidence="1">Multi-pass membrane protein</topology>
    </subcellularLocation>
</comment>
<evidence type="ECO:0000256" key="6">
    <source>
        <dbReference type="SAM" id="Phobius"/>
    </source>
</evidence>
<keyword evidence="2 6" id="KW-0812">Transmembrane</keyword>
<evidence type="ECO:0000256" key="5">
    <source>
        <dbReference type="SAM" id="MobiDB-lite"/>
    </source>
</evidence>
<feature type="transmembrane region" description="Helical" evidence="6">
    <location>
        <begin position="180"/>
        <end position="202"/>
    </location>
</feature>
<reference evidence="8" key="2">
    <citation type="submission" date="2022-10" db="EMBL/GenBank/DDBJ databases">
        <authorList>
            <consortium name="ENA_rothamsted_submissions"/>
            <consortium name="culmorum"/>
            <person name="King R."/>
        </authorList>
    </citation>
    <scope>NUCLEOTIDE SEQUENCE</scope>
</reference>
<reference evidence="8" key="1">
    <citation type="submission" date="2022-02" db="EMBL/GenBank/DDBJ databases">
        <authorList>
            <person name="King R."/>
        </authorList>
    </citation>
    <scope>NUCLEOTIDE SEQUENCE</scope>
</reference>
<dbReference type="PROSITE" id="PS50850">
    <property type="entry name" value="MFS"/>
    <property type="match status" value="1"/>
</dbReference>
<evidence type="ECO:0000256" key="3">
    <source>
        <dbReference type="ARBA" id="ARBA00022989"/>
    </source>
</evidence>
<feature type="transmembrane region" description="Helical" evidence="6">
    <location>
        <begin position="91"/>
        <end position="113"/>
    </location>
</feature>
<feature type="transmembrane region" description="Helical" evidence="6">
    <location>
        <begin position="319"/>
        <end position="341"/>
    </location>
</feature>
<organism evidence="8 9">
    <name type="scientific">Aphis gossypii</name>
    <name type="common">Cotton aphid</name>
    <dbReference type="NCBI Taxonomy" id="80765"/>
    <lineage>
        <taxon>Eukaryota</taxon>
        <taxon>Metazoa</taxon>
        <taxon>Ecdysozoa</taxon>
        <taxon>Arthropoda</taxon>
        <taxon>Hexapoda</taxon>
        <taxon>Insecta</taxon>
        <taxon>Pterygota</taxon>
        <taxon>Neoptera</taxon>
        <taxon>Paraneoptera</taxon>
        <taxon>Hemiptera</taxon>
        <taxon>Sternorrhyncha</taxon>
        <taxon>Aphidomorpha</taxon>
        <taxon>Aphidoidea</taxon>
        <taxon>Aphididae</taxon>
        <taxon>Aphidini</taxon>
        <taxon>Aphis</taxon>
        <taxon>Aphis</taxon>
    </lineage>
</organism>
<name>A0A9P0JDM2_APHGO</name>
<feature type="transmembrane region" description="Helical" evidence="6">
    <location>
        <begin position="145"/>
        <end position="168"/>
    </location>
</feature>
<feature type="transmembrane region" description="Helical" evidence="6">
    <location>
        <begin position="208"/>
        <end position="227"/>
    </location>
</feature>
<dbReference type="PANTHER" id="PTHR48021">
    <property type="match status" value="1"/>
</dbReference>
<keyword evidence="9" id="KW-1185">Reference proteome</keyword>
<dbReference type="InterPro" id="IPR036259">
    <property type="entry name" value="MFS_trans_sf"/>
</dbReference>
<feature type="transmembrane region" description="Helical" evidence="6">
    <location>
        <begin position="388"/>
        <end position="411"/>
    </location>
</feature>
<sequence>MAYSTFTTPLISRNSSVWKNHQSLSNGIQYKSNDIISHVEQNVTSKLSKGDLYPQILASVVAFLLVTQPGINMVYSNIFLNHYEFTDVSELSWLTSILVLCTPIGAISIGVIMDRIGRKNAFLLTCVPLLISWSIASVARPENMGLIYACRFFAGIGGGMTSMVVVYVSEIAHSSYRQVLLSLNSVFFSVGVLFATTVGSLFQWQAVNVIFFTFTAVTTVLLAIFLPESPAWLAKFRTDRMYDARSSMRRIYPRNNQVFAEEMDLLYSKTTADETAAADAQPPPHCSGCGRSARSRRKRKWCGWWRSPQPRTVTRPVRVLATVFLLQQLSGCYPVIFYAVPVMRSVACTANVVGPYSDMDAMVALGAVRLLTSVAACALSTHVGRRPLLIASSLAMACSAALVALTCGPTAAPLLPLVGVAVFACSGSAGVLVFPWTLVGELLPVSVRAAAGAALVAYAYTLMFVVLKAFPYAVADGGDSVAMTFASFAAASLAMAAYVYVRLPETMGKRFDEIEAHFAAASDDDDDDDDQVGHDARCKATTYSTPP</sequence>
<dbReference type="SUPFAM" id="SSF103473">
    <property type="entry name" value="MFS general substrate transporter"/>
    <property type="match status" value="1"/>
</dbReference>
<protein>
    <recommendedName>
        <fullName evidence="7">Major facilitator superfamily (MFS) profile domain-containing protein</fullName>
    </recommendedName>
</protein>
<proteinExistence type="predicted"/>